<dbReference type="CDD" id="cd03257">
    <property type="entry name" value="ABC_NikE_OppD_transporters"/>
    <property type="match status" value="1"/>
</dbReference>
<feature type="non-terminal residue" evidence="6">
    <location>
        <position position="184"/>
    </location>
</feature>
<dbReference type="PANTHER" id="PTHR43776">
    <property type="entry name" value="TRANSPORT ATP-BINDING PROTEIN"/>
    <property type="match status" value="1"/>
</dbReference>
<dbReference type="PROSITE" id="PS00211">
    <property type="entry name" value="ABC_TRANSPORTER_1"/>
    <property type="match status" value="1"/>
</dbReference>
<comment type="similarity">
    <text evidence="1">Belongs to the ABC transporter superfamily.</text>
</comment>
<evidence type="ECO:0000256" key="4">
    <source>
        <dbReference type="ARBA" id="ARBA00022840"/>
    </source>
</evidence>
<comment type="caution">
    <text evidence="6">The sequence shown here is derived from an EMBL/GenBank/DDBJ whole genome shotgun (WGS) entry which is preliminary data.</text>
</comment>
<dbReference type="EMBL" id="SOKJ01000081">
    <property type="protein sequence ID" value="TET12497.1"/>
    <property type="molecule type" value="Genomic_DNA"/>
</dbReference>
<sequence>MSVVLKLTNVRKYFLTTKSFSQRKKEYVKAVEDVSFIIREGETVGLVGESGCGKTTVGRIILRLIAPTAGQVFFRDQDLFALRKEELRKTRKKMGVVFQDPYSSLNPRMSIQEIVVEPLKIHTNLKGLELQERMVELLKQVGLKEDCLRKYPHEFSGGQRQRIAIARALALNPAFLVLDEPTSA</sequence>
<dbReference type="InterPro" id="IPR003593">
    <property type="entry name" value="AAA+_ATPase"/>
</dbReference>
<dbReference type="PANTHER" id="PTHR43776:SF7">
    <property type="entry name" value="D,D-DIPEPTIDE TRANSPORT ATP-BINDING PROTEIN DDPF-RELATED"/>
    <property type="match status" value="1"/>
</dbReference>
<evidence type="ECO:0000256" key="1">
    <source>
        <dbReference type="ARBA" id="ARBA00005417"/>
    </source>
</evidence>
<evidence type="ECO:0000313" key="7">
    <source>
        <dbReference type="Proteomes" id="UP000316360"/>
    </source>
</evidence>
<dbReference type="InterPro" id="IPR050319">
    <property type="entry name" value="ABC_transp_ATP-bind"/>
</dbReference>
<dbReference type="GO" id="GO:0005524">
    <property type="term" value="F:ATP binding"/>
    <property type="evidence" value="ECO:0007669"/>
    <property type="project" value="UniProtKB-KW"/>
</dbReference>
<evidence type="ECO:0000256" key="3">
    <source>
        <dbReference type="ARBA" id="ARBA00022741"/>
    </source>
</evidence>
<dbReference type="GO" id="GO:0055085">
    <property type="term" value="P:transmembrane transport"/>
    <property type="evidence" value="ECO:0007669"/>
    <property type="project" value="UniProtKB-ARBA"/>
</dbReference>
<dbReference type="InterPro" id="IPR027417">
    <property type="entry name" value="P-loop_NTPase"/>
</dbReference>
<reference evidence="6 7" key="1">
    <citation type="submission" date="2019-03" db="EMBL/GenBank/DDBJ databases">
        <title>Metabolic potential of uncultured bacteria and archaea associated with petroleum seepage in deep-sea sediments.</title>
        <authorList>
            <person name="Dong X."/>
            <person name="Hubert C."/>
        </authorList>
    </citation>
    <scope>NUCLEOTIDE SEQUENCE [LARGE SCALE GENOMIC DNA]</scope>
    <source>
        <strain evidence="6">E44_bin7</strain>
    </source>
</reference>
<accession>A0A523S3C1</accession>
<dbReference type="InterPro" id="IPR017871">
    <property type="entry name" value="ABC_transporter-like_CS"/>
</dbReference>
<protein>
    <submittedName>
        <fullName evidence="6">ABC transporter ATP-binding protein</fullName>
    </submittedName>
</protein>
<name>A0A523S3C1_UNCAE</name>
<feature type="domain" description="ABC transporter" evidence="5">
    <location>
        <begin position="5"/>
        <end position="184"/>
    </location>
</feature>
<evidence type="ECO:0000256" key="2">
    <source>
        <dbReference type="ARBA" id="ARBA00022448"/>
    </source>
</evidence>
<dbReference type="InterPro" id="IPR003439">
    <property type="entry name" value="ABC_transporter-like_ATP-bd"/>
</dbReference>
<dbReference type="Proteomes" id="UP000316360">
    <property type="component" value="Unassembled WGS sequence"/>
</dbReference>
<keyword evidence="3" id="KW-0547">Nucleotide-binding</keyword>
<dbReference type="SMART" id="SM00382">
    <property type="entry name" value="AAA"/>
    <property type="match status" value="1"/>
</dbReference>
<proteinExistence type="inferred from homology"/>
<organism evidence="6 7">
    <name type="scientific">Aerophobetes bacterium</name>
    <dbReference type="NCBI Taxonomy" id="2030807"/>
    <lineage>
        <taxon>Bacteria</taxon>
        <taxon>Candidatus Aerophobota</taxon>
    </lineage>
</organism>
<dbReference type="Gene3D" id="3.40.50.300">
    <property type="entry name" value="P-loop containing nucleotide triphosphate hydrolases"/>
    <property type="match status" value="1"/>
</dbReference>
<dbReference type="SUPFAM" id="SSF52540">
    <property type="entry name" value="P-loop containing nucleoside triphosphate hydrolases"/>
    <property type="match status" value="1"/>
</dbReference>
<dbReference type="AlphaFoldDB" id="A0A523S3C1"/>
<keyword evidence="2" id="KW-0813">Transport</keyword>
<keyword evidence="4 6" id="KW-0067">ATP-binding</keyword>
<dbReference type="PROSITE" id="PS50893">
    <property type="entry name" value="ABC_TRANSPORTER_2"/>
    <property type="match status" value="1"/>
</dbReference>
<gene>
    <name evidence="6" type="ORF">E3J84_01590</name>
</gene>
<dbReference type="Pfam" id="PF00005">
    <property type="entry name" value="ABC_tran"/>
    <property type="match status" value="1"/>
</dbReference>
<dbReference type="GO" id="GO:0016887">
    <property type="term" value="F:ATP hydrolysis activity"/>
    <property type="evidence" value="ECO:0007669"/>
    <property type="project" value="InterPro"/>
</dbReference>
<evidence type="ECO:0000313" key="6">
    <source>
        <dbReference type="EMBL" id="TET12497.1"/>
    </source>
</evidence>
<evidence type="ECO:0000259" key="5">
    <source>
        <dbReference type="PROSITE" id="PS50893"/>
    </source>
</evidence>